<dbReference type="EC" id="2.5.1.18" evidence="1"/>
<dbReference type="CDD" id="cd03192">
    <property type="entry name" value="GST_C_Sigma_like"/>
    <property type="match status" value="1"/>
</dbReference>
<dbReference type="PANTHER" id="PTHR11571:SF224">
    <property type="entry name" value="HEMATOPOIETIC PROSTAGLANDIN D SYNTHASE"/>
    <property type="match status" value="1"/>
</dbReference>
<dbReference type="InterPro" id="IPR050213">
    <property type="entry name" value="GST_superfamily"/>
</dbReference>
<dbReference type="PANTHER" id="PTHR11571">
    <property type="entry name" value="GLUTATHIONE S-TRANSFERASE"/>
    <property type="match status" value="1"/>
</dbReference>
<proteinExistence type="inferred from homology"/>
<dbReference type="PROSITE" id="PS50404">
    <property type="entry name" value="GST_NTER"/>
    <property type="match status" value="1"/>
</dbReference>
<dbReference type="InterPro" id="IPR010987">
    <property type="entry name" value="Glutathione-S-Trfase_C-like"/>
</dbReference>
<dbReference type="InterPro" id="IPR004046">
    <property type="entry name" value="GST_C"/>
</dbReference>
<comment type="catalytic activity">
    <reaction evidence="4">
        <text>RX + glutathione = an S-substituted glutathione + a halide anion + H(+)</text>
        <dbReference type="Rhea" id="RHEA:16437"/>
        <dbReference type="ChEBI" id="CHEBI:15378"/>
        <dbReference type="ChEBI" id="CHEBI:16042"/>
        <dbReference type="ChEBI" id="CHEBI:17792"/>
        <dbReference type="ChEBI" id="CHEBI:57925"/>
        <dbReference type="ChEBI" id="CHEBI:90779"/>
        <dbReference type="EC" id="2.5.1.18"/>
    </reaction>
</comment>
<dbReference type="AlphaFoldDB" id="A0A1B6BZB2"/>
<dbReference type="SFLD" id="SFLDS00019">
    <property type="entry name" value="Glutathione_Transferase_(cytos"/>
    <property type="match status" value="1"/>
</dbReference>
<evidence type="ECO:0000256" key="4">
    <source>
        <dbReference type="ARBA" id="ARBA00047960"/>
    </source>
</evidence>
<feature type="domain" description="GST C-terminal" evidence="6">
    <location>
        <begin position="51"/>
        <end position="174"/>
    </location>
</feature>
<comment type="similarity">
    <text evidence="3">Belongs to the GST superfamily. Sigma family.</text>
</comment>
<dbReference type="InterPro" id="IPR036282">
    <property type="entry name" value="Glutathione-S-Trfase_C_sf"/>
</dbReference>
<keyword evidence="2" id="KW-0808">Transferase</keyword>
<dbReference type="SUPFAM" id="SSF52833">
    <property type="entry name" value="Thioredoxin-like"/>
    <property type="match status" value="1"/>
</dbReference>
<dbReference type="GO" id="GO:0006749">
    <property type="term" value="P:glutathione metabolic process"/>
    <property type="evidence" value="ECO:0007669"/>
    <property type="project" value="TreeGrafter"/>
</dbReference>
<evidence type="ECO:0000256" key="2">
    <source>
        <dbReference type="ARBA" id="ARBA00022679"/>
    </source>
</evidence>
<feature type="non-terminal residue" evidence="7">
    <location>
        <position position="1"/>
    </location>
</feature>
<dbReference type="InterPro" id="IPR004045">
    <property type="entry name" value="Glutathione_S-Trfase_N"/>
</dbReference>
<dbReference type="InterPro" id="IPR040079">
    <property type="entry name" value="Glutathione_S-Trfase"/>
</dbReference>
<dbReference type="Gene3D" id="1.20.1050.10">
    <property type="match status" value="1"/>
</dbReference>
<dbReference type="Pfam" id="PF14497">
    <property type="entry name" value="GST_C_3"/>
    <property type="match status" value="1"/>
</dbReference>
<name>A0A1B6BZB2_9HEMI</name>
<sequence length="174" mass="20093">DHRVERSEWFDLKPSMPFGKLPVLEFDGNTYSQSVPLLRYLGKLAKLAGNDDLEALQIDIIADVICDVRTEIVTAFWEPNEEIKQTKLNHVITDILPYNLRRLEEIAKHNNGYLANNKLSWVDFLFSSAIENSNIILDVKDCLEGYPTLKALQENVMSFPRVKAWIDKRHHTII</sequence>
<gene>
    <name evidence="7" type="ORF">g.45140</name>
</gene>
<evidence type="ECO:0000256" key="1">
    <source>
        <dbReference type="ARBA" id="ARBA00012452"/>
    </source>
</evidence>
<reference evidence="7" key="1">
    <citation type="submission" date="2015-12" db="EMBL/GenBank/DDBJ databases">
        <title>De novo transcriptome assembly of four potential Pierce s Disease insect vectors from Arizona vineyards.</title>
        <authorList>
            <person name="Tassone E.E."/>
        </authorList>
    </citation>
    <scope>NUCLEOTIDE SEQUENCE</scope>
</reference>
<accession>A0A1B6BZB2</accession>
<dbReference type="EMBL" id="GEDC01030983">
    <property type="protein sequence ID" value="JAS06315.1"/>
    <property type="molecule type" value="Transcribed_RNA"/>
</dbReference>
<evidence type="ECO:0000259" key="5">
    <source>
        <dbReference type="PROSITE" id="PS50404"/>
    </source>
</evidence>
<feature type="domain" description="GST N-terminal" evidence="5">
    <location>
        <begin position="1"/>
        <end position="49"/>
    </location>
</feature>
<dbReference type="FunFam" id="1.20.1050.10:FF:000030">
    <property type="entry name" value="Glutathione S-transferase S1"/>
    <property type="match status" value="1"/>
</dbReference>
<protein>
    <recommendedName>
        <fullName evidence="1">glutathione transferase</fullName>
        <ecNumber evidence="1">2.5.1.18</ecNumber>
    </recommendedName>
</protein>
<dbReference type="GO" id="GO:0004364">
    <property type="term" value="F:glutathione transferase activity"/>
    <property type="evidence" value="ECO:0007669"/>
    <property type="project" value="UniProtKB-EC"/>
</dbReference>
<dbReference type="CDD" id="cd03039">
    <property type="entry name" value="GST_N_Sigma_like"/>
    <property type="match status" value="1"/>
</dbReference>
<dbReference type="PROSITE" id="PS50405">
    <property type="entry name" value="GST_CTER"/>
    <property type="match status" value="1"/>
</dbReference>
<evidence type="ECO:0000259" key="6">
    <source>
        <dbReference type="PROSITE" id="PS50405"/>
    </source>
</evidence>
<dbReference type="InterPro" id="IPR036249">
    <property type="entry name" value="Thioredoxin-like_sf"/>
</dbReference>
<evidence type="ECO:0000313" key="7">
    <source>
        <dbReference type="EMBL" id="JAS06315.1"/>
    </source>
</evidence>
<organism evidence="7">
    <name type="scientific">Clastoptera arizonana</name>
    <name type="common">Arizona spittle bug</name>
    <dbReference type="NCBI Taxonomy" id="38151"/>
    <lineage>
        <taxon>Eukaryota</taxon>
        <taxon>Metazoa</taxon>
        <taxon>Ecdysozoa</taxon>
        <taxon>Arthropoda</taxon>
        <taxon>Hexapoda</taxon>
        <taxon>Insecta</taxon>
        <taxon>Pterygota</taxon>
        <taxon>Neoptera</taxon>
        <taxon>Paraneoptera</taxon>
        <taxon>Hemiptera</taxon>
        <taxon>Auchenorrhyncha</taxon>
        <taxon>Cercopoidea</taxon>
        <taxon>Clastopteridae</taxon>
        <taxon>Clastoptera</taxon>
    </lineage>
</organism>
<dbReference type="SUPFAM" id="SSF47616">
    <property type="entry name" value="GST C-terminal domain-like"/>
    <property type="match status" value="1"/>
</dbReference>
<evidence type="ECO:0000256" key="3">
    <source>
        <dbReference type="ARBA" id="ARBA00038317"/>
    </source>
</evidence>
<dbReference type="Gene3D" id="3.40.30.10">
    <property type="entry name" value="Glutaredoxin"/>
    <property type="match status" value="1"/>
</dbReference>